<sequence length="244" mass="28405">MQQLVAKLPWGHNILLMEKVKDMDTRLWYAQQCVENQWGREALNSQLKKNLFERQGKATSNFRSTLLQDISTLAQQTLKDPYVFDFLTLDTDYRERDIENQLIKHVSKFLLELGKSFAFIGQQYHLKVSQSDYYIDLLFYHTRLKCYVVIELKNGKFIPEHTGKLNFYLSAVDSLVKASDDNSTIGLLLCKEKDTIEAEFALRDILKPIGVSEYVIAENLPENLKSSLPTMEEIERQLKIETKE</sequence>
<dbReference type="Proteomes" id="UP000651112">
    <property type="component" value="Unassembled WGS sequence"/>
</dbReference>
<dbReference type="InterPro" id="IPR053148">
    <property type="entry name" value="PD-DEXK-like_domain"/>
</dbReference>
<keyword evidence="4" id="KW-1185">Reference proteome</keyword>
<evidence type="ECO:0000259" key="1">
    <source>
        <dbReference type="Pfam" id="PF06250"/>
    </source>
</evidence>
<reference evidence="3 4" key="1">
    <citation type="submission" date="2020-08" db="EMBL/GenBank/DDBJ databases">
        <title>Sphingobacterium sp. DN00404 isolated from aquaculture water.</title>
        <authorList>
            <person name="Zhang M."/>
        </authorList>
    </citation>
    <scope>NUCLEOTIDE SEQUENCE [LARGE SCALE GENOMIC DNA]</scope>
    <source>
        <strain evidence="3 4">KCTC 42746</strain>
    </source>
</reference>
<dbReference type="EMBL" id="JACNYL010000003">
    <property type="protein sequence ID" value="MBD1422582.1"/>
    <property type="molecule type" value="Genomic_DNA"/>
</dbReference>
<accession>A0ABR7XU69</accession>
<dbReference type="PANTHER" id="PTHR30547">
    <property type="entry name" value="UNCHARACTERIZED PROTEIN YHCG-RELATED"/>
    <property type="match status" value="1"/>
</dbReference>
<gene>
    <name evidence="3" type="ORF">H8B21_13475</name>
</gene>
<feature type="domain" description="YhcG N-terminal" evidence="2">
    <location>
        <begin position="1"/>
        <end position="54"/>
    </location>
</feature>
<protein>
    <submittedName>
        <fullName evidence="3">DUF1016 family protein</fullName>
    </submittedName>
</protein>
<dbReference type="InterPro" id="IPR011856">
    <property type="entry name" value="tRNA_endonuc-like_dom_sf"/>
</dbReference>
<evidence type="ECO:0000313" key="4">
    <source>
        <dbReference type="Proteomes" id="UP000651112"/>
    </source>
</evidence>
<evidence type="ECO:0000259" key="2">
    <source>
        <dbReference type="Pfam" id="PF17761"/>
    </source>
</evidence>
<name>A0ABR7XU69_9SPHI</name>
<dbReference type="PANTHER" id="PTHR30547:SF0">
    <property type="entry name" value="BLR8175 PROTEIN"/>
    <property type="match status" value="1"/>
</dbReference>
<dbReference type="InterPro" id="IPR041527">
    <property type="entry name" value="YhcG_N"/>
</dbReference>
<dbReference type="Pfam" id="PF17761">
    <property type="entry name" value="DUF1016_N"/>
    <property type="match status" value="1"/>
</dbReference>
<evidence type="ECO:0000313" key="3">
    <source>
        <dbReference type="EMBL" id="MBD1422582.1"/>
    </source>
</evidence>
<feature type="domain" description="YhcG PDDEXK nuclease" evidence="1">
    <location>
        <begin position="75"/>
        <end position="229"/>
    </location>
</feature>
<dbReference type="Gene3D" id="3.40.1350.10">
    <property type="match status" value="1"/>
</dbReference>
<comment type="caution">
    <text evidence="3">The sequence shown here is derived from an EMBL/GenBank/DDBJ whole genome shotgun (WGS) entry which is preliminary data.</text>
</comment>
<organism evidence="3 4">
    <name type="scientific">Sphingobacterium chuzhouense</name>
    <dbReference type="NCBI Taxonomy" id="1742264"/>
    <lineage>
        <taxon>Bacteria</taxon>
        <taxon>Pseudomonadati</taxon>
        <taxon>Bacteroidota</taxon>
        <taxon>Sphingobacteriia</taxon>
        <taxon>Sphingobacteriales</taxon>
        <taxon>Sphingobacteriaceae</taxon>
        <taxon>Sphingobacterium</taxon>
    </lineage>
</organism>
<dbReference type="Pfam" id="PF06250">
    <property type="entry name" value="YhcG_C"/>
    <property type="match status" value="1"/>
</dbReference>
<dbReference type="InterPro" id="IPR009362">
    <property type="entry name" value="YhcG_C"/>
</dbReference>
<proteinExistence type="predicted"/>